<sequence length="484" mass="55268">MSDIRIAHRQIPVKSRGRDQLNLIDFPIAGLQYQQPKDSEGKRPDELVCVIDSYDRELDKVVPRKLTRRTASRHGFPTPLEDEVLVGLLTLTRLKNNFTLPRIEFRNAELFDLMGWPHNGSSTTRLGIALDRLTGLTLKYENSWTTEDGSFEKEFTTGILESYNFAKQVQGRRSGSSVFSWVQWASEVFADIQRGNVKELNTDEYFSLQLPISRRIYRFLDKQLVQNAHFEMELTTFAGHIGLSETKHIGKIKERLASAFAELEQIPSFCLPATVEQRFIKRGPGDWLLIAHRSAATESQAVGTSPTVRTAVGTEGAASLVCDFYTAWNGATYHRPTSRELDQAQSIIDTFGIDAASAVLPLVVKEMKHLFPEAKAFGATMRYWGDAHKTYRKRQEQAKQRACEHEENLQASKKNEYEVRRRETLRQRWESLSESRREQIRVRVRSNCSGTVRQFLDQKKYKDPLVMLACLECLNADDADLASL</sequence>
<comment type="caution">
    <text evidence="1">The sequence shown here is derived from an EMBL/GenBank/DDBJ whole genome shotgun (WGS) entry which is preliminary data.</text>
</comment>
<dbReference type="InterPro" id="IPR018777">
    <property type="entry name" value="Replication_initiator_prot_A"/>
</dbReference>
<name>A0ABT0UCS9_9BACT</name>
<proteinExistence type="predicted"/>
<evidence type="ECO:0000313" key="1">
    <source>
        <dbReference type="EMBL" id="MCM2374699.1"/>
    </source>
</evidence>
<reference evidence="1 2" key="1">
    <citation type="journal article" date="2022" name="Syst. Appl. Microbiol.">
        <title>Rhodopirellula aestuarii sp. nov., a novel member of the genus Rhodopirellula isolated from brackish sediments collected in the Tagus River estuary, Portugal.</title>
        <authorList>
            <person name="Vitorino I.R."/>
            <person name="Klimek D."/>
            <person name="Calusinska M."/>
            <person name="Lobo-da-Cunha A."/>
            <person name="Vasconcelos V."/>
            <person name="Lage O.M."/>
        </authorList>
    </citation>
    <scope>NUCLEOTIDE SEQUENCE [LARGE SCALE GENOMIC DNA]</scope>
    <source>
        <strain evidence="1 2">ICT_H3.1</strain>
    </source>
</reference>
<gene>
    <name evidence="1" type="ORF">NB063_29095</name>
</gene>
<dbReference type="Proteomes" id="UP001202961">
    <property type="component" value="Unassembled WGS sequence"/>
</dbReference>
<organism evidence="1 2">
    <name type="scientific">Aporhodopirellula aestuarii</name>
    <dbReference type="NCBI Taxonomy" id="2950107"/>
    <lineage>
        <taxon>Bacteria</taxon>
        <taxon>Pseudomonadati</taxon>
        <taxon>Planctomycetota</taxon>
        <taxon>Planctomycetia</taxon>
        <taxon>Pirellulales</taxon>
        <taxon>Pirellulaceae</taxon>
        <taxon>Aporhodopirellula</taxon>
    </lineage>
</organism>
<evidence type="ECO:0000313" key="2">
    <source>
        <dbReference type="Proteomes" id="UP001202961"/>
    </source>
</evidence>
<accession>A0ABT0UCS9</accession>
<keyword evidence="2" id="KW-1185">Reference proteome</keyword>
<dbReference type="Pfam" id="PF10134">
    <property type="entry name" value="RPA"/>
    <property type="match status" value="1"/>
</dbReference>
<dbReference type="EMBL" id="JAMQBK010000096">
    <property type="protein sequence ID" value="MCM2374699.1"/>
    <property type="molecule type" value="Genomic_DNA"/>
</dbReference>
<protein>
    <submittedName>
        <fullName evidence="1">Replication initiator protein A</fullName>
    </submittedName>
</protein>